<organism evidence="1 2">
    <name type="scientific">Paenibacillus illinoisensis</name>
    <dbReference type="NCBI Taxonomy" id="59845"/>
    <lineage>
        <taxon>Bacteria</taxon>
        <taxon>Bacillati</taxon>
        <taxon>Bacillota</taxon>
        <taxon>Bacilli</taxon>
        <taxon>Bacillales</taxon>
        <taxon>Paenibacillaceae</taxon>
        <taxon>Paenibacillus</taxon>
    </lineage>
</organism>
<protein>
    <submittedName>
        <fullName evidence="1">Uncharacterized protein</fullName>
    </submittedName>
</protein>
<gene>
    <name evidence="1" type="ORF">PIL02S_01969</name>
</gene>
<comment type="caution">
    <text evidence="1">The sequence shown here is derived from an EMBL/GenBank/DDBJ whole genome shotgun (WGS) entry which is preliminary data.</text>
</comment>
<dbReference type="Proteomes" id="UP000247459">
    <property type="component" value="Unassembled WGS sequence"/>
</dbReference>
<name>A0A2W0CG31_9BACL</name>
<evidence type="ECO:0000313" key="1">
    <source>
        <dbReference type="EMBL" id="PYY29769.1"/>
    </source>
</evidence>
<sequence length="73" mass="8649">MQIWIAMAKKMSRKLLKRENGIKKDMYLPLLLCSHYFIGEVTLTNYGKWRKARALLNMLTAGYDAKQRRYVLP</sequence>
<evidence type="ECO:0000313" key="2">
    <source>
        <dbReference type="Proteomes" id="UP000247459"/>
    </source>
</evidence>
<accession>A0A2W0CG31</accession>
<proteinExistence type="predicted"/>
<dbReference type="EMBL" id="PRLG01000015">
    <property type="protein sequence ID" value="PYY29769.1"/>
    <property type="molecule type" value="Genomic_DNA"/>
</dbReference>
<dbReference type="AlphaFoldDB" id="A0A2W0CG31"/>
<reference evidence="1 2" key="1">
    <citation type="submission" date="2018-01" db="EMBL/GenBank/DDBJ databases">
        <title>Genome sequence of the PGP bacterium Paenibacillus illinoisensis E3.</title>
        <authorList>
            <person name="Rolli E."/>
            <person name="Marasco R."/>
            <person name="Bessem C."/>
            <person name="Michoud G."/>
            <person name="Gaiarsa S."/>
            <person name="Borin S."/>
            <person name="Daffonchio D."/>
        </authorList>
    </citation>
    <scope>NUCLEOTIDE SEQUENCE [LARGE SCALE GENOMIC DNA]</scope>
    <source>
        <strain evidence="1 2">E3</strain>
    </source>
</reference>